<dbReference type="SUPFAM" id="SSF55729">
    <property type="entry name" value="Acyl-CoA N-acyltransferases (Nat)"/>
    <property type="match status" value="1"/>
</dbReference>
<dbReference type="PANTHER" id="PTHR20905">
    <property type="entry name" value="N-ACETYLTRANSFERASE-RELATED"/>
    <property type="match status" value="1"/>
</dbReference>
<accession>A0A8D8C1E5</accession>
<name>A0A8D8C1E5_CULPI</name>
<dbReference type="GO" id="GO:0008080">
    <property type="term" value="F:N-acetyltransferase activity"/>
    <property type="evidence" value="ECO:0007669"/>
    <property type="project" value="TreeGrafter"/>
</dbReference>
<dbReference type="AlphaFoldDB" id="A0A8D8C1E5"/>
<dbReference type="PANTHER" id="PTHR20905:SF32">
    <property type="entry name" value="ARYLALKYLAMINE N-ACETYLTRANSFERASE-LIKE 7, ISOFORM A"/>
    <property type="match status" value="1"/>
</dbReference>
<dbReference type="InterPro" id="IPR016181">
    <property type="entry name" value="Acyl_CoA_acyltransferase"/>
</dbReference>
<feature type="region of interest" description="Disordered" evidence="1">
    <location>
        <begin position="1"/>
        <end position="45"/>
    </location>
</feature>
<feature type="compositionally biased region" description="Polar residues" evidence="1">
    <location>
        <begin position="15"/>
        <end position="31"/>
    </location>
</feature>
<dbReference type="Gene3D" id="3.40.630.30">
    <property type="match status" value="1"/>
</dbReference>
<dbReference type="EMBL" id="HBUE01100462">
    <property type="protein sequence ID" value="CAG6485132.1"/>
    <property type="molecule type" value="Transcribed_RNA"/>
</dbReference>
<organism evidence="2">
    <name type="scientific">Culex pipiens</name>
    <name type="common">House mosquito</name>
    <dbReference type="NCBI Taxonomy" id="7175"/>
    <lineage>
        <taxon>Eukaryota</taxon>
        <taxon>Metazoa</taxon>
        <taxon>Ecdysozoa</taxon>
        <taxon>Arthropoda</taxon>
        <taxon>Hexapoda</taxon>
        <taxon>Insecta</taxon>
        <taxon>Pterygota</taxon>
        <taxon>Neoptera</taxon>
        <taxon>Endopterygota</taxon>
        <taxon>Diptera</taxon>
        <taxon>Nematocera</taxon>
        <taxon>Culicoidea</taxon>
        <taxon>Culicidae</taxon>
        <taxon>Culicinae</taxon>
        <taxon>Culicini</taxon>
        <taxon>Culex</taxon>
        <taxon>Culex</taxon>
    </lineage>
</organism>
<evidence type="ECO:0000313" key="2">
    <source>
        <dbReference type="EMBL" id="CAG6485132.1"/>
    </source>
</evidence>
<reference evidence="2" key="1">
    <citation type="submission" date="2021-05" db="EMBL/GenBank/DDBJ databases">
        <authorList>
            <person name="Alioto T."/>
            <person name="Alioto T."/>
            <person name="Gomez Garrido J."/>
        </authorList>
    </citation>
    <scope>NUCLEOTIDE SEQUENCE</scope>
</reference>
<evidence type="ECO:0000256" key="1">
    <source>
        <dbReference type="SAM" id="MobiDB-lite"/>
    </source>
</evidence>
<feature type="compositionally biased region" description="Basic residues" evidence="1">
    <location>
        <begin position="1"/>
        <end position="11"/>
    </location>
</feature>
<protein>
    <submittedName>
        <fullName evidence="2">(northern house mosquito) hypothetical protein</fullName>
    </submittedName>
</protein>
<proteinExistence type="predicted"/>
<sequence>MQPHRTTHLKRASPITPQSVPSQTRTKSHTQMPPWHRPKSLERPQTWHSFKTIDPDTSQLARYHVQDLPEECREEAVDLLGRHFLPDEPLCRALRIPEDPTSSSELRRIWRELTGQRIAQVCYREASDEIVALDLLNVVGKGDRVDVQSERLGRVFKVGELLCERGDLFARYNAEFLLSSGGLLVMPKYRGFKIATEMLRTRRVLCEAMGLKLSATVFTSPGSQTAAKKVGFKEEVVMSYEELRTEHDFPEVNYKFVKLMTLLVE</sequence>